<comment type="caution">
    <text evidence="11">The sequence shown here is derived from an EMBL/GenBank/DDBJ whole genome shotgun (WGS) entry which is preliminary data.</text>
</comment>
<reference evidence="11 12" key="1">
    <citation type="journal article" date="2024" name="Science">
        <title>Giant polyketide synthase enzymes in the biosynthesis of giant marine polyether toxins.</title>
        <authorList>
            <person name="Fallon T.R."/>
            <person name="Shende V.V."/>
            <person name="Wierzbicki I.H."/>
            <person name="Pendleton A.L."/>
            <person name="Watervoot N.F."/>
            <person name="Auber R.P."/>
            <person name="Gonzalez D.J."/>
            <person name="Wisecaver J.H."/>
            <person name="Moore B.S."/>
        </authorList>
    </citation>
    <scope>NUCLEOTIDE SEQUENCE [LARGE SCALE GENOMIC DNA]</scope>
    <source>
        <strain evidence="11 12">12B1</strain>
    </source>
</reference>
<keyword evidence="8" id="KW-0040">ANK repeat</keyword>
<evidence type="ECO:0000256" key="9">
    <source>
        <dbReference type="SAM" id="Phobius"/>
    </source>
</evidence>
<dbReference type="Pfam" id="PF13857">
    <property type="entry name" value="Ank_5"/>
    <property type="match status" value="1"/>
</dbReference>
<dbReference type="InterPro" id="IPR036770">
    <property type="entry name" value="Ankyrin_rpt-contain_sf"/>
</dbReference>
<dbReference type="GO" id="GO:0034703">
    <property type="term" value="C:cation channel complex"/>
    <property type="evidence" value="ECO:0007669"/>
    <property type="project" value="TreeGrafter"/>
</dbReference>
<sequence length="1153" mass="127452">MAEDGVKRKFMLRARAHAPPDALPAAERLPPVHASSGALPLETNGEALPAAAPCAGVPQVAGCAMAACSAGSSTYRARRSSRRENIENWVARQKEVKPEGGLHLMMLESLQIHPNAKVKIHPSTFEVLSNELHHITIKGPPELIARFRSVLGHEEPTSVLSPTSPINLSNEDAVKAGFPEGVRYFAYLHPVRELEQLNEAQIARLMTVDAHVEQEMSVLRMGGFVYLDQKGTLLRINAITADGGIGELCFEGPAPVNPMALARLRQQERLRPVTLKALREAGAVEFAWVNPQEFGAKLGPLRADFGAFAYTGGRVDGKETEAIYFAVSVSRNQPVNDQCPDKGIKTSFHNLKKRKTVSAITSSALRSTSRHLALLAPTSSQHFFVACVNGEQSRIQQLLDLDGELLHERDENGLTGLMHAVKFGRRALANFLVERGAELLARDEKNLTAIDLALDRPESDPHELVERLHTAIDLLLSIFPTSAGATLSYAVAVVHIATMQAHRLKAVATERSEELLRCSERAQSVAAALVETLSPAQLTSLLATKCGKQAIRDAVQAGCKVLLGRSVLQRSLQQQWRGKLIDQLMSGTVYHPTGLPYVMATRNYLRLAVLTVGIVLPFNVLLLPLVTVCPPLGQLVQHHWLRKLGRFKRDSAMEWHGFDEKLELYLPSAFILDTPFIKFALYVSFSTGLAVSLTNVSLVERGDNWLITLWVITSLVSELQEWRVNGSAWYFTNVLNPVEIATVSLLAGTELIWVSGAEVPYIEECESFGIVLLWLAVVLRGLSLTTSLGPLVLMFMYMVADAAKWLTLMIAVIIAFAAGFLSLFNHLVHRRLPDDGSGIWEEGRLLEQHGIDHIDDDDECGDTAALLGSSIWSNMRALMLIGLEAGDEKLSVQCLAKSEHPFAGQMLLTIYLLTAVVVLLNMLIAMMAKSFEKVWEAQAQNYQYIFAMTVVEWEALPTAPPPLSLLNLPYKLLTLLARSCSSRSEDGYDQMDKDLNLHESNDGANSAYKWDESEWALMWSPAALKKHVEEFCVAHLKEVTPTERMCESLEHKVDALQKQLSSLAPELYAQHPRAYGAGRVKPVRHDDVDTSIGNEQARFFQTWEAKLDVKLDILRQTLLQQLEASPRPGHRIILEVENPLAFHRVQAVATARS</sequence>
<evidence type="ECO:0000256" key="1">
    <source>
        <dbReference type="ARBA" id="ARBA00004141"/>
    </source>
</evidence>
<comment type="subcellular location">
    <subcellularLocation>
        <location evidence="1">Membrane</location>
        <topology evidence="1">Multi-pass membrane protein</topology>
    </subcellularLocation>
</comment>
<keyword evidence="6 9" id="KW-0472">Membrane</keyword>
<protein>
    <recommendedName>
        <fullName evidence="10">Ion transport domain-containing protein</fullName>
    </recommendedName>
</protein>
<evidence type="ECO:0000256" key="2">
    <source>
        <dbReference type="ARBA" id="ARBA00022448"/>
    </source>
</evidence>
<feature type="transmembrane region" description="Helical" evidence="9">
    <location>
        <begin position="907"/>
        <end position="928"/>
    </location>
</feature>
<evidence type="ECO:0000256" key="4">
    <source>
        <dbReference type="ARBA" id="ARBA00022989"/>
    </source>
</evidence>
<dbReference type="GO" id="GO:0015279">
    <property type="term" value="F:store-operated calcium channel activity"/>
    <property type="evidence" value="ECO:0007669"/>
    <property type="project" value="TreeGrafter"/>
</dbReference>
<dbReference type="InterPro" id="IPR002110">
    <property type="entry name" value="Ankyrin_rpt"/>
</dbReference>
<evidence type="ECO:0000313" key="12">
    <source>
        <dbReference type="Proteomes" id="UP001515480"/>
    </source>
</evidence>
<dbReference type="PROSITE" id="PS50297">
    <property type="entry name" value="ANK_REP_REGION"/>
    <property type="match status" value="1"/>
</dbReference>
<evidence type="ECO:0000259" key="10">
    <source>
        <dbReference type="Pfam" id="PF00520"/>
    </source>
</evidence>
<feature type="domain" description="Ion transport" evidence="10">
    <location>
        <begin position="705"/>
        <end position="934"/>
    </location>
</feature>
<dbReference type="PRINTS" id="PR01097">
    <property type="entry name" value="TRNSRECEPTRP"/>
</dbReference>
<dbReference type="EMBL" id="JBGBPQ010000003">
    <property type="protein sequence ID" value="KAL1527432.1"/>
    <property type="molecule type" value="Genomic_DNA"/>
</dbReference>
<dbReference type="Pfam" id="PF00520">
    <property type="entry name" value="Ion_trans"/>
    <property type="match status" value="1"/>
</dbReference>
<dbReference type="InterPro" id="IPR002153">
    <property type="entry name" value="TRPC_channel"/>
</dbReference>
<proteinExistence type="predicted"/>
<evidence type="ECO:0000256" key="6">
    <source>
        <dbReference type="ARBA" id="ARBA00023136"/>
    </source>
</evidence>
<feature type="transmembrane region" description="Helical" evidence="9">
    <location>
        <begin position="474"/>
        <end position="497"/>
    </location>
</feature>
<dbReference type="Gene3D" id="1.25.40.20">
    <property type="entry name" value="Ankyrin repeat-containing domain"/>
    <property type="match status" value="1"/>
</dbReference>
<evidence type="ECO:0000256" key="7">
    <source>
        <dbReference type="ARBA" id="ARBA00023303"/>
    </source>
</evidence>
<gene>
    <name evidence="11" type="ORF">AB1Y20_016098</name>
</gene>
<feature type="transmembrane region" description="Helical" evidence="9">
    <location>
        <begin position="679"/>
        <end position="699"/>
    </location>
</feature>
<accession>A0AB34K2T1</accession>
<dbReference type="PROSITE" id="PS50088">
    <property type="entry name" value="ANK_REPEAT"/>
    <property type="match status" value="1"/>
</dbReference>
<dbReference type="SUPFAM" id="SSF48403">
    <property type="entry name" value="Ankyrin repeat"/>
    <property type="match status" value="1"/>
</dbReference>
<keyword evidence="5" id="KW-0406">Ion transport</keyword>
<keyword evidence="7" id="KW-0407">Ion channel</keyword>
<keyword evidence="12" id="KW-1185">Reference proteome</keyword>
<organism evidence="11 12">
    <name type="scientific">Prymnesium parvum</name>
    <name type="common">Toxic golden alga</name>
    <dbReference type="NCBI Taxonomy" id="97485"/>
    <lineage>
        <taxon>Eukaryota</taxon>
        <taxon>Haptista</taxon>
        <taxon>Haptophyta</taxon>
        <taxon>Prymnesiophyceae</taxon>
        <taxon>Prymnesiales</taxon>
        <taxon>Prymnesiaceae</taxon>
        <taxon>Prymnesium</taxon>
    </lineage>
</organism>
<dbReference type="PANTHER" id="PTHR10117">
    <property type="entry name" value="TRANSIENT RECEPTOR POTENTIAL CHANNEL"/>
    <property type="match status" value="1"/>
</dbReference>
<dbReference type="InterPro" id="IPR005821">
    <property type="entry name" value="Ion_trans_dom"/>
</dbReference>
<dbReference type="GO" id="GO:0051480">
    <property type="term" value="P:regulation of cytosolic calcium ion concentration"/>
    <property type="evidence" value="ECO:0007669"/>
    <property type="project" value="TreeGrafter"/>
</dbReference>
<dbReference type="PANTHER" id="PTHR10117:SF54">
    <property type="entry name" value="TRANSIENT RECEPTOR POTENTIAL-GAMMA PROTEIN"/>
    <property type="match status" value="1"/>
</dbReference>
<feature type="transmembrane region" description="Helical" evidence="9">
    <location>
        <begin position="771"/>
        <end position="799"/>
    </location>
</feature>
<dbReference type="GO" id="GO:0005886">
    <property type="term" value="C:plasma membrane"/>
    <property type="evidence" value="ECO:0007669"/>
    <property type="project" value="TreeGrafter"/>
</dbReference>
<feature type="repeat" description="ANK" evidence="8">
    <location>
        <begin position="412"/>
        <end position="444"/>
    </location>
</feature>
<dbReference type="AlphaFoldDB" id="A0AB34K2T1"/>
<keyword evidence="3 9" id="KW-0812">Transmembrane</keyword>
<keyword evidence="2" id="KW-0813">Transport</keyword>
<evidence type="ECO:0000256" key="3">
    <source>
        <dbReference type="ARBA" id="ARBA00022692"/>
    </source>
</evidence>
<dbReference type="GO" id="GO:0070679">
    <property type="term" value="F:inositol 1,4,5 trisphosphate binding"/>
    <property type="evidence" value="ECO:0007669"/>
    <property type="project" value="TreeGrafter"/>
</dbReference>
<dbReference type="Proteomes" id="UP001515480">
    <property type="component" value="Unassembled WGS sequence"/>
</dbReference>
<evidence type="ECO:0000256" key="5">
    <source>
        <dbReference type="ARBA" id="ARBA00023065"/>
    </source>
</evidence>
<evidence type="ECO:0000256" key="8">
    <source>
        <dbReference type="PROSITE-ProRule" id="PRU00023"/>
    </source>
</evidence>
<feature type="transmembrane region" description="Helical" evidence="9">
    <location>
        <begin position="604"/>
        <end position="626"/>
    </location>
</feature>
<evidence type="ECO:0000313" key="11">
    <source>
        <dbReference type="EMBL" id="KAL1527432.1"/>
    </source>
</evidence>
<feature type="transmembrane region" description="Helical" evidence="9">
    <location>
        <begin position="805"/>
        <end position="824"/>
    </location>
</feature>
<name>A0AB34K2T1_PRYPA</name>
<keyword evidence="4 9" id="KW-1133">Transmembrane helix</keyword>